<dbReference type="RefSeq" id="WP_102171029.1">
    <property type="nucleotide sequence ID" value="NZ_NMQA01000011.1"/>
</dbReference>
<sequence length="659" mass="73313">MSKTFVENAFLANITAHERQAIKNSADYSSVESLPEIWPLAAQKFGNIVALRDPHAKPEVVLTYTELCQQIQRFAAGLQALGVQAGDRISLIADNSPRWLIADQGIMTAGGVDAVRSSQADKEELLFIVANSGSTALVVEDLKTLNKLRGSLNDLPIQFVIVLSNEALPEAETLKLYTFSQLMEIGAQHSLQPVKRKPNDLATLIYTSGTTGKPKGVMLTHRNLMHQIVAIPVVVQPRPGDTVLSILPTWHSYERSCEYFLLSQGCTQVYTNLRSIKRDLKEYQPHYMVAVPRLLESIYEGAQKQFREQPASRQRLINFFFQIGEKYIKARRTLTGLNLENLNPSMGDRLTASLQVAALSPLYALGEKLVYSKVREATGGRVKQMISGGGALPKHVDDFFEILGVEILVGYGLTETSPVTHARRHWRNLRGAAGQPIPGTETKIVDPETKKELPTGERGLVLLRGPQIMQGYYQNPEATAKAIDSEGWFDSGDLGWVTAQNDLILTGRAKDTIVLTNGENIEPQPIEDACLRSPYIDQIMLVGQDRKSLGALIVPNLEALEKWAASGNLQLTIEDENVTAATSQKINLESKIIQDLFRQELNREVQNRPGYRPDDRIGPFKLILEPFSIENGMMTQTLKIKRHVVMQHYHDIINGMFAS</sequence>
<evidence type="ECO:0000313" key="3">
    <source>
        <dbReference type="Proteomes" id="UP000235025"/>
    </source>
</evidence>
<reference evidence="2 3" key="1">
    <citation type="submission" date="2017-07" db="EMBL/GenBank/DDBJ databases">
        <title>Genomes of Fischerella (Mastigocladus) sp. strains.</title>
        <authorList>
            <person name="Miller S.R."/>
        </authorList>
    </citation>
    <scope>NUCLEOTIDE SEQUENCE [LARGE SCALE GENOMIC DNA]</scope>
    <source>
        <strain evidence="2 3">CCMEE 5268</strain>
    </source>
</reference>
<dbReference type="Pfam" id="PF00501">
    <property type="entry name" value="AMP-binding"/>
    <property type="match status" value="1"/>
</dbReference>
<gene>
    <name evidence="2" type="ORF">CEN50_00700</name>
</gene>
<evidence type="ECO:0000259" key="1">
    <source>
        <dbReference type="Pfam" id="PF00501"/>
    </source>
</evidence>
<organism evidence="2 3">
    <name type="scientific">Fischerella thermalis CCMEE 5268</name>
    <dbReference type="NCBI Taxonomy" id="2019662"/>
    <lineage>
        <taxon>Bacteria</taxon>
        <taxon>Bacillati</taxon>
        <taxon>Cyanobacteriota</taxon>
        <taxon>Cyanophyceae</taxon>
        <taxon>Nostocales</taxon>
        <taxon>Hapalosiphonaceae</taxon>
        <taxon>Fischerella</taxon>
    </lineage>
</organism>
<dbReference type="InterPro" id="IPR052987">
    <property type="entry name" value="Chloroplast_AMP-bd_Enzymes"/>
</dbReference>
<dbReference type="PANTHER" id="PTHR43813">
    <property type="entry name" value="ACYL-ACTIVATING ENZYME 16, CHLOROPLASTIC-RELATED"/>
    <property type="match status" value="1"/>
</dbReference>
<protein>
    <submittedName>
        <fullName evidence="2">Long-chain fatty acid--CoA ligase</fullName>
    </submittedName>
</protein>
<dbReference type="GO" id="GO:0008922">
    <property type="term" value="F:long-chain fatty acid [acyl-carrier-protein] ligase activity"/>
    <property type="evidence" value="ECO:0007669"/>
    <property type="project" value="TreeGrafter"/>
</dbReference>
<dbReference type="EMBL" id="NMQA01000011">
    <property type="protein sequence ID" value="PMB01011.1"/>
    <property type="molecule type" value="Genomic_DNA"/>
</dbReference>
<dbReference type="GO" id="GO:0030497">
    <property type="term" value="P:fatty acid elongation"/>
    <property type="evidence" value="ECO:0007669"/>
    <property type="project" value="TreeGrafter"/>
</dbReference>
<dbReference type="CDD" id="cd17640">
    <property type="entry name" value="LC_FACS_like"/>
    <property type="match status" value="1"/>
</dbReference>
<comment type="caution">
    <text evidence="2">The sequence shown here is derived from an EMBL/GenBank/DDBJ whole genome shotgun (WGS) entry which is preliminary data.</text>
</comment>
<dbReference type="SUPFAM" id="SSF56801">
    <property type="entry name" value="Acetyl-CoA synthetase-like"/>
    <property type="match status" value="1"/>
</dbReference>
<keyword evidence="2" id="KW-0436">Ligase</keyword>
<dbReference type="AlphaFoldDB" id="A0A2N6KM66"/>
<dbReference type="PRINTS" id="PR00154">
    <property type="entry name" value="AMPBINDING"/>
</dbReference>
<dbReference type="InterPro" id="IPR020459">
    <property type="entry name" value="AMP-binding"/>
</dbReference>
<dbReference type="PANTHER" id="PTHR43813:SF1">
    <property type="entry name" value="ACYL-ACTIVATING ENZYME 16, CHLOROPLASTIC-RELATED"/>
    <property type="match status" value="1"/>
</dbReference>
<evidence type="ECO:0000313" key="2">
    <source>
        <dbReference type="EMBL" id="PMB01011.1"/>
    </source>
</evidence>
<dbReference type="Pfam" id="PF23562">
    <property type="entry name" value="AMP-binding_C_3"/>
    <property type="match status" value="1"/>
</dbReference>
<dbReference type="Gene3D" id="3.40.50.12780">
    <property type="entry name" value="N-terminal domain of ligase-like"/>
    <property type="match status" value="1"/>
</dbReference>
<accession>A0A2N6KM66</accession>
<dbReference type="Proteomes" id="UP000235025">
    <property type="component" value="Unassembled WGS sequence"/>
</dbReference>
<dbReference type="InterPro" id="IPR020845">
    <property type="entry name" value="AMP-binding_CS"/>
</dbReference>
<feature type="domain" description="AMP-dependent synthetase/ligase" evidence="1">
    <location>
        <begin position="41"/>
        <end position="473"/>
    </location>
</feature>
<dbReference type="InterPro" id="IPR042099">
    <property type="entry name" value="ANL_N_sf"/>
</dbReference>
<proteinExistence type="predicted"/>
<dbReference type="InterPro" id="IPR000873">
    <property type="entry name" value="AMP-dep_synth/lig_dom"/>
</dbReference>
<dbReference type="PROSITE" id="PS00455">
    <property type="entry name" value="AMP_BINDING"/>
    <property type="match status" value="1"/>
</dbReference>
<name>A0A2N6KM66_9CYAN</name>